<evidence type="ECO:0000256" key="5">
    <source>
        <dbReference type="SAM" id="MobiDB-lite"/>
    </source>
</evidence>
<feature type="transmembrane region" description="Helical" evidence="6">
    <location>
        <begin position="220"/>
        <end position="241"/>
    </location>
</feature>
<dbReference type="InterPro" id="IPR006202">
    <property type="entry name" value="Neur_chan_lig-bd"/>
</dbReference>
<comment type="subcellular location">
    <subcellularLocation>
        <location evidence="1">Membrane</location>
        <topology evidence="1">Multi-pass membrane protein</topology>
    </subcellularLocation>
</comment>
<feature type="chain" id="PRO_5045543904" evidence="7">
    <location>
        <begin position="23"/>
        <end position="413"/>
    </location>
</feature>
<sequence>MKMSVLCAILVPLLAMVGLTHQMDADIQTMKQLYKNTLDGYDTRIRPINNQSAAVFINTKFTPQSLLEFDTSEQKFSMLGYFKINWVDEVVRWDPTTFGETKEIKAYDGHGVVGTSTDLAKVLHNGFVHWEPEGIYSVVCNVDIQYYPFDEQVCVITYYVSDETIRTVVLDHYLNVDMSEYSENSAWTIASTRRSRYLMYNTYHIDIEFRLQRRANFTTFTLIMPLLMLAFLNICIFLVPIGSGEKGSFSITIFLSYGIFVTIISDTLPHNSLQVSFFVLFIVILLILSVISVFYTIIQAKIVAAVGDKECPWTIFKPGRRAKGPDEVERIKDNKEKEAFETLPEQEEEEEVYTWSMFLEKLDIVLFVLFFIVIITTTAVFFWMLLRHASRDNPEPEDPSPTLAYPTTTTATM</sequence>
<keyword evidence="7" id="KW-0732">Signal</keyword>
<keyword evidence="3 6" id="KW-1133">Transmembrane helix</keyword>
<evidence type="ECO:0000259" key="9">
    <source>
        <dbReference type="Pfam" id="PF02932"/>
    </source>
</evidence>
<evidence type="ECO:0000256" key="6">
    <source>
        <dbReference type="SAM" id="Phobius"/>
    </source>
</evidence>
<dbReference type="Pfam" id="PF02932">
    <property type="entry name" value="Neur_chan_memb"/>
    <property type="match status" value="1"/>
</dbReference>
<evidence type="ECO:0000256" key="3">
    <source>
        <dbReference type="ARBA" id="ARBA00022989"/>
    </source>
</evidence>
<dbReference type="InterPro" id="IPR006201">
    <property type="entry name" value="Neur_channel"/>
</dbReference>
<keyword evidence="2 6" id="KW-0812">Transmembrane</keyword>
<feature type="compositionally biased region" description="Low complexity" evidence="5">
    <location>
        <begin position="401"/>
        <end position="413"/>
    </location>
</feature>
<feature type="transmembrane region" description="Helical" evidence="6">
    <location>
        <begin position="364"/>
        <end position="386"/>
    </location>
</feature>
<feature type="domain" description="Neurotransmitter-gated ion-channel ligand-binding" evidence="8">
    <location>
        <begin position="118"/>
        <end position="214"/>
    </location>
</feature>
<dbReference type="EMBL" id="CP111014">
    <property type="protein sequence ID" value="WAR00212.1"/>
    <property type="molecule type" value="Genomic_DNA"/>
</dbReference>
<reference evidence="10" key="1">
    <citation type="submission" date="2022-11" db="EMBL/GenBank/DDBJ databases">
        <title>Centuries of genome instability and evolution in soft-shell clam transmissible cancer (bioRxiv).</title>
        <authorList>
            <person name="Hart S.F.M."/>
            <person name="Yonemitsu M.A."/>
            <person name="Giersch R.M."/>
            <person name="Beal B.F."/>
            <person name="Arriagada G."/>
            <person name="Davis B.W."/>
            <person name="Ostrander E.A."/>
            <person name="Goff S.P."/>
            <person name="Metzger M.J."/>
        </authorList>
    </citation>
    <scope>NUCLEOTIDE SEQUENCE</scope>
    <source>
        <strain evidence="10">MELC-2E11</strain>
        <tissue evidence="10">Siphon/mantle</tissue>
    </source>
</reference>
<dbReference type="CDD" id="cd19051">
    <property type="entry name" value="LGIC_TM_cation"/>
    <property type="match status" value="1"/>
</dbReference>
<name>A0ABY7DTP8_MYAAR</name>
<dbReference type="InterPro" id="IPR018000">
    <property type="entry name" value="Neurotransmitter_ion_chnl_CS"/>
</dbReference>
<dbReference type="Gene3D" id="2.70.170.10">
    <property type="entry name" value="Neurotransmitter-gated ion-channel ligand-binding domain"/>
    <property type="match status" value="1"/>
</dbReference>
<evidence type="ECO:0000256" key="4">
    <source>
        <dbReference type="ARBA" id="ARBA00023136"/>
    </source>
</evidence>
<dbReference type="PROSITE" id="PS00236">
    <property type="entry name" value="NEUROTR_ION_CHANNEL"/>
    <property type="match status" value="1"/>
</dbReference>
<evidence type="ECO:0000313" key="10">
    <source>
        <dbReference type="EMBL" id="WAR00212.1"/>
    </source>
</evidence>
<dbReference type="CDD" id="cd18989">
    <property type="entry name" value="LGIC_ECD_cation"/>
    <property type="match status" value="1"/>
</dbReference>
<accession>A0ABY7DTP8</accession>
<protein>
    <submittedName>
        <fullName evidence="10">ACH1-like protein</fullName>
    </submittedName>
</protein>
<keyword evidence="11" id="KW-1185">Reference proteome</keyword>
<evidence type="ECO:0000256" key="7">
    <source>
        <dbReference type="SAM" id="SignalP"/>
    </source>
</evidence>
<feature type="domain" description="Neurotransmitter-gated ion-channel ligand-binding" evidence="8">
    <location>
        <begin position="31"/>
        <end position="105"/>
    </location>
</feature>
<dbReference type="Gene3D" id="1.20.58.390">
    <property type="entry name" value="Neurotransmitter-gated ion-channel transmembrane domain"/>
    <property type="match status" value="1"/>
</dbReference>
<organism evidence="10 11">
    <name type="scientific">Mya arenaria</name>
    <name type="common">Soft-shell clam</name>
    <dbReference type="NCBI Taxonomy" id="6604"/>
    <lineage>
        <taxon>Eukaryota</taxon>
        <taxon>Metazoa</taxon>
        <taxon>Spiralia</taxon>
        <taxon>Lophotrochozoa</taxon>
        <taxon>Mollusca</taxon>
        <taxon>Bivalvia</taxon>
        <taxon>Autobranchia</taxon>
        <taxon>Heteroconchia</taxon>
        <taxon>Euheterodonta</taxon>
        <taxon>Imparidentia</taxon>
        <taxon>Neoheterodontei</taxon>
        <taxon>Myida</taxon>
        <taxon>Myoidea</taxon>
        <taxon>Myidae</taxon>
        <taxon>Mya</taxon>
    </lineage>
</organism>
<feature type="transmembrane region" description="Helical" evidence="6">
    <location>
        <begin position="248"/>
        <end position="265"/>
    </location>
</feature>
<feature type="region of interest" description="Disordered" evidence="5">
    <location>
        <begin position="391"/>
        <end position="413"/>
    </location>
</feature>
<evidence type="ECO:0000256" key="2">
    <source>
        <dbReference type="ARBA" id="ARBA00022692"/>
    </source>
</evidence>
<dbReference type="SUPFAM" id="SSF90112">
    <property type="entry name" value="Neurotransmitter-gated ion-channel transmembrane pore"/>
    <property type="match status" value="1"/>
</dbReference>
<dbReference type="InterPro" id="IPR038050">
    <property type="entry name" value="Neuro_actylchol_rec"/>
</dbReference>
<dbReference type="InterPro" id="IPR006029">
    <property type="entry name" value="Neurotrans-gated_channel_TM"/>
</dbReference>
<dbReference type="PANTHER" id="PTHR18945">
    <property type="entry name" value="NEUROTRANSMITTER GATED ION CHANNEL"/>
    <property type="match status" value="1"/>
</dbReference>
<evidence type="ECO:0000256" key="1">
    <source>
        <dbReference type="ARBA" id="ARBA00004141"/>
    </source>
</evidence>
<dbReference type="InterPro" id="IPR036719">
    <property type="entry name" value="Neuro-gated_channel_TM_sf"/>
</dbReference>
<dbReference type="InterPro" id="IPR036734">
    <property type="entry name" value="Neur_chan_lig-bd_sf"/>
</dbReference>
<evidence type="ECO:0000259" key="8">
    <source>
        <dbReference type="Pfam" id="PF02931"/>
    </source>
</evidence>
<feature type="signal peptide" evidence="7">
    <location>
        <begin position="1"/>
        <end position="22"/>
    </location>
</feature>
<dbReference type="Pfam" id="PF02931">
    <property type="entry name" value="Neur_chan_LBD"/>
    <property type="match status" value="2"/>
</dbReference>
<dbReference type="Proteomes" id="UP001164746">
    <property type="component" value="Chromosome 3"/>
</dbReference>
<evidence type="ECO:0000313" key="11">
    <source>
        <dbReference type="Proteomes" id="UP001164746"/>
    </source>
</evidence>
<dbReference type="SUPFAM" id="SSF63712">
    <property type="entry name" value="Nicotinic receptor ligand binding domain-like"/>
    <property type="match status" value="1"/>
</dbReference>
<keyword evidence="4 6" id="KW-0472">Membrane</keyword>
<proteinExistence type="predicted"/>
<gene>
    <name evidence="10" type="ORF">MAR_024584</name>
</gene>
<feature type="domain" description="Neurotransmitter-gated ion-channel transmembrane" evidence="9">
    <location>
        <begin position="222"/>
        <end position="298"/>
    </location>
</feature>
<feature type="transmembrane region" description="Helical" evidence="6">
    <location>
        <begin position="277"/>
        <end position="298"/>
    </location>
</feature>